<dbReference type="Pfam" id="PF00875">
    <property type="entry name" value="DNA_photolyase"/>
    <property type="match status" value="1"/>
</dbReference>
<dbReference type="PROSITE" id="PS00691">
    <property type="entry name" value="DNA_PHOTOLYASES_1_2"/>
    <property type="match status" value="1"/>
</dbReference>
<dbReference type="GO" id="GO:0003904">
    <property type="term" value="F:deoxyribodipyrimidine photo-lyase activity"/>
    <property type="evidence" value="ECO:0007669"/>
    <property type="project" value="UniProtKB-EC"/>
</dbReference>
<dbReference type="InterPro" id="IPR005101">
    <property type="entry name" value="Cryptochr/Photolyase_FAD-bd"/>
</dbReference>
<dbReference type="EMBL" id="CATVXE010000010">
    <property type="protein sequence ID" value="CAJ0685371.1"/>
    <property type="molecule type" value="Genomic_DNA"/>
</dbReference>
<comment type="caution">
    <text evidence="13">The sequence shown here is derived from an EMBL/GenBank/DDBJ whole genome shotgun (WGS) entry which is preliminary data.</text>
</comment>
<dbReference type="SUPFAM" id="SSF52425">
    <property type="entry name" value="Cryptochrome/photolyase, N-terminal domain"/>
    <property type="match status" value="1"/>
</dbReference>
<feature type="site" description="Electron transfer via tryptophanyl radical" evidence="9">
    <location>
        <position position="338"/>
    </location>
</feature>
<dbReference type="GO" id="GO:0003677">
    <property type="term" value="F:DNA binding"/>
    <property type="evidence" value="ECO:0007669"/>
    <property type="project" value="TreeGrafter"/>
</dbReference>
<comment type="similarity">
    <text evidence="10">Belongs to the DNA photolyase family.</text>
</comment>
<dbReference type="PRINTS" id="PR00147">
    <property type="entry name" value="DNAPHOTLYASE"/>
</dbReference>
<feature type="binding site" evidence="8">
    <location>
        <begin position="407"/>
        <end position="409"/>
    </location>
    <ligand>
        <name>FAD</name>
        <dbReference type="ChEBI" id="CHEBI:57692"/>
    </ligand>
</feature>
<dbReference type="PANTHER" id="PTHR11455:SF9">
    <property type="entry name" value="CRYPTOCHROME CIRCADIAN CLOCK 5 ISOFORM X1"/>
    <property type="match status" value="1"/>
</dbReference>
<dbReference type="EC" id="4.1.99.3" evidence="2"/>
<comment type="cofactor">
    <cofactor evidence="8">
        <name>FAD</name>
        <dbReference type="ChEBI" id="CHEBI:57692"/>
    </cofactor>
    <text evidence="8">Binds 1 FAD per subunit.</text>
</comment>
<dbReference type="Pfam" id="PF03441">
    <property type="entry name" value="FAD_binding_7"/>
    <property type="match status" value="1"/>
</dbReference>
<dbReference type="FunFam" id="1.10.579.10:FF:000003">
    <property type="entry name" value="Deoxyribodipyrimidine photo-lyase"/>
    <property type="match status" value="1"/>
</dbReference>
<evidence type="ECO:0000256" key="8">
    <source>
        <dbReference type="PIRSR" id="PIRSR602081-1"/>
    </source>
</evidence>
<evidence type="ECO:0000256" key="3">
    <source>
        <dbReference type="ARBA" id="ARBA00014046"/>
    </source>
</evidence>
<dbReference type="Gene3D" id="3.40.50.620">
    <property type="entry name" value="HUPs"/>
    <property type="match status" value="1"/>
</dbReference>
<dbReference type="InterPro" id="IPR036155">
    <property type="entry name" value="Crypto/Photolyase_N_sf"/>
</dbReference>
<evidence type="ECO:0000313" key="14">
    <source>
        <dbReference type="EMBL" id="CAJ0897038.1"/>
    </source>
</evidence>
<evidence type="ECO:0000313" key="15">
    <source>
        <dbReference type="Proteomes" id="UP001190002"/>
    </source>
</evidence>
<name>A0AAD2AU26_9RALS</name>
<dbReference type="GO" id="GO:0071949">
    <property type="term" value="F:FAD binding"/>
    <property type="evidence" value="ECO:0007669"/>
    <property type="project" value="TreeGrafter"/>
</dbReference>
<feature type="region of interest" description="Disordered" evidence="11">
    <location>
        <begin position="1"/>
        <end position="21"/>
    </location>
</feature>
<dbReference type="InterPro" id="IPR018394">
    <property type="entry name" value="DNA_photolyase_1_CS_C"/>
</dbReference>
<dbReference type="Gene3D" id="1.25.40.80">
    <property type="match status" value="1"/>
</dbReference>
<evidence type="ECO:0000256" key="11">
    <source>
        <dbReference type="SAM" id="MobiDB-lite"/>
    </source>
</evidence>
<evidence type="ECO:0000259" key="12">
    <source>
        <dbReference type="PROSITE" id="PS51645"/>
    </source>
</evidence>
<sequence>MLGRSETHRPDHMPPAGPRRPYDIGAHFQRGLVWFRRDLRHIDHAALHYALRHCREVYCVFVFDRDILDALLARGLKVDRRVEFILASVEQLRSALREAGGDLIVVHDHPREAIPRIARQLDVQAVFANHDEEPHAQARDEAVRKALAQQPCAWFDFKDQVIFERSEIVNGQGKPYGVFTPYKNAWLAALSPFDVRAYPTEPYLGALAKPHALAHATPSLEALGFARSNLADIALPTGMQGAQTLLDDFEGRMDDYPARRDFPALRGPSYLSAHLRFGTVSIRTLAAHAHAAMLRGSRGAATWLSELIWRDFYFMILHHRPDLADGASFHPEFDRIRWVDGETGDARFAAWKAARTGYPLVDAAMLQIHQSGYMHNRLRMVAASFLIKDLGVDWRRGEQYFADVLNDFDFAANNGGWQWAASSGCDAQPWFRIFNPVTQSEKFDPQGRFIRKYLPQLAKLPDRYIHAPWTAPADVLKAAGVVLGETYPPPIVDHAGARAATLERYAITKANRTSGAEAAALRKSGNE</sequence>
<feature type="site" description="Electron transfer via tryptophanyl radical" evidence="9">
    <location>
        <position position="417"/>
    </location>
</feature>
<keyword evidence="13" id="KW-0456">Lyase</keyword>
<dbReference type="AlphaFoldDB" id="A0AAD2AU26"/>
<dbReference type="SUPFAM" id="SSF48173">
    <property type="entry name" value="Cryptochrome/photolyase FAD-binding domain"/>
    <property type="match status" value="1"/>
</dbReference>
<feature type="site" description="Electron transfer via tryptophanyl radical" evidence="9">
    <location>
        <position position="394"/>
    </location>
</feature>
<dbReference type="GO" id="GO:0000719">
    <property type="term" value="P:photoreactive repair"/>
    <property type="evidence" value="ECO:0007669"/>
    <property type="project" value="UniProtKB-ARBA"/>
</dbReference>
<dbReference type="PROSITE" id="PS51645">
    <property type="entry name" value="PHR_CRY_ALPHA_BETA"/>
    <property type="match status" value="1"/>
</dbReference>
<evidence type="ECO:0000256" key="6">
    <source>
        <dbReference type="ARBA" id="ARBA00022991"/>
    </source>
</evidence>
<evidence type="ECO:0000256" key="5">
    <source>
        <dbReference type="ARBA" id="ARBA00022827"/>
    </source>
</evidence>
<comment type="cofactor">
    <cofactor evidence="1">
        <name>(6R)-5,10-methylene-5,6,7,8-tetrahydrofolate</name>
        <dbReference type="ChEBI" id="CHEBI:15636"/>
    </cofactor>
</comment>
<dbReference type="Gene3D" id="1.10.579.10">
    <property type="entry name" value="DNA Cyclobutane Dipyrimidine Photolyase, subunit A, domain 3"/>
    <property type="match status" value="1"/>
</dbReference>
<dbReference type="EMBL" id="CAUDKV010000029">
    <property type="protein sequence ID" value="CAJ0897038.1"/>
    <property type="molecule type" value="Genomic_DNA"/>
</dbReference>
<keyword evidence="6 10" id="KW-0157">Chromophore</keyword>
<dbReference type="InterPro" id="IPR002081">
    <property type="entry name" value="Cryptochrome/DNA_photolyase_1"/>
</dbReference>
<dbReference type="InterPro" id="IPR036134">
    <property type="entry name" value="Crypto/Photolyase_FAD-like_sf"/>
</dbReference>
<dbReference type="InterPro" id="IPR006050">
    <property type="entry name" value="DNA_photolyase_N"/>
</dbReference>
<accession>A0AAD2AU26</accession>
<dbReference type="Proteomes" id="UP001190452">
    <property type="component" value="Unassembled WGS sequence"/>
</dbReference>
<evidence type="ECO:0000313" key="16">
    <source>
        <dbReference type="Proteomes" id="UP001190452"/>
    </source>
</evidence>
<dbReference type="InterPro" id="IPR014729">
    <property type="entry name" value="Rossmann-like_a/b/a_fold"/>
</dbReference>
<keyword evidence="5 8" id="KW-0274">FAD</keyword>
<feature type="compositionally biased region" description="Basic and acidic residues" evidence="11">
    <location>
        <begin position="1"/>
        <end position="12"/>
    </location>
</feature>
<feature type="binding site" evidence="8">
    <location>
        <position position="256"/>
    </location>
    <ligand>
        <name>FAD</name>
        <dbReference type="ChEBI" id="CHEBI:57692"/>
    </ligand>
</feature>
<comment type="catalytic activity">
    <reaction evidence="7">
        <text>cyclobutadipyrimidine (in DNA) = 2 pyrimidine residues (in DNA).</text>
        <dbReference type="EC" id="4.1.99.3"/>
    </reaction>
</comment>
<evidence type="ECO:0000256" key="1">
    <source>
        <dbReference type="ARBA" id="ARBA00001932"/>
    </source>
</evidence>
<evidence type="ECO:0000256" key="9">
    <source>
        <dbReference type="PIRSR" id="PIRSR602081-2"/>
    </source>
</evidence>
<evidence type="ECO:0000256" key="2">
    <source>
        <dbReference type="ARBA" id="ARBA00013149"/>
    </source>
</evidence>
<evidence type="ECO:0000256" key="4">
    <source>
        <dbReference type="ARBA" id="ARBA00022630"/>
    </source>
</evidence>
<organism evidence="13 15">
    <name type="scientific">Ralstonia mannitolilytica</name>
    <dbReference type="NCBI Taxonomy" id="105219"/>
    <lineage>
        <taxon>Bacteria</taxon>
        <taxon>Pseudomonadati</taxon>
        <taxon>Pseudomonadota</taxon>
        <taxon>Betaproteobacteria</taxon>
        <taxon>Burkholderiales</taxon>
        <taxon>Burkholderiaceae</taxon>
        <taxon>Ralstonia</taxon>
    </lineage>
</organism>
<evidence type="ECO:0000256" key="7">
    <source>
        <dbReference type="ARBA" id="ARBA00033999"/>
    </source>
</evidence>
<protein>
    <recommendedName>
        <fullName evidence="3">Deoxyribodipyrimidine photo-lyase</fullName>
        <ecNumber evidence="2">4.1.99.3</ecNumber>
    </recommendedName>
</protein>
<gene>
    <name evidence="13" type="primary">phrA</name>
    <name evidence="14" type="ORF">R77569_04659</name>
    <name evidence="13" type="ORF">R77591_02695</name>
</gene>
<reference evidence="13 16" key="1">
    <citation type="submission" date="2023-07" db="EMBL/GenBank/DDBJ databases">
        <authorList>
            <person name="Peeters C."/>
        </authorList>
    </citation>
    <scope>NUCLEOTIDE SEQUENCE</scope>
    <source>
        <strain evidence="14 16">R-77569</strain>
        <strain evidence="13">R-77591</strain>
    </source>
</reference>
<keyword evidence="16" id="KW-1185">Reference proteome</keyword>
<proteinExistence type="inferred from homology"/>
<dbReference type="GO" id="GO:0009416">
    <property type="term" value="P:response to light stimulus"/>
    <property type="evidence" value="ECO:0007669"/>
    <property type="project" value="TreeGrafter"/>
</dbReference>
<evidence type="ECO:0000313" key="13">
    <source>
        <dbReference type="EMBL" id="CAJ0685371.1"/>
    </source>
</evidence>
<feature type="domain" description="Photolyase/cryptochrome alpha/beta" evidence="12">
    <location>
        <begin position="29"/>
        <end position="162"/>
    </location>
</feature>
<evidence type="ECO:0000256" key="10">
    <source>
        <dbReference type="RuleBase" id="RU004182"/>
    </source>
</evidence>
<feature type="binding site" evidence="8">
    <location>
        <position position="303"/>
    </location>
    <ligand>
        <name>FAD</name>
        <dbReference type="ChEBI" id="CHEBI:57692"/>
    </ligand>
</feature>
<dbReference type="PANTHER" id="PTHR11455">
    <property type="entry name" value="CRYPTOCHROME"/>
    <property type="match status" value="1"/>
</dbReference>
<dbReference type="Proteomes" id="UP001190002">
    <property type="component" value="Unassembled WGS sequence"/>
</dbReference>
<feature type="binding site" evidence="8">
    <location>
        <begin position="306"/>
        <end position="313"/>
    </location>
    <ligand>
        <name>FAD</name>
        <dbReference type="ChEBI" id="CHEBI:57692"/>
    </ligand>
</feature>
<keyword evidence="4 8" id="KW-0285">Flavoprotein</keyword>